<feature type="transmembrane region" description="Helical" evidence="2">
    <location>
        <begin position="151"/>
        <end position="174"/>
    </location>
</feature>
<feature type="transmembrane region" description="Helical" evidence="2">
    <location>
        <begin position="345"/>
        <end position="362"/>
    </location>
</feature>
<feature type="transmembrane region" description="Helical" evidence="2">
    <location>
        <begin position="526"/>
        <end position="547"/>
    </location>
</feature>
<feature type="transmembrane region" description="Helical" evidence="2">
    <location>
        <begin position="382"/>
        <end position="404"/>
    </location>
</feature>
<dbReference type="Pfam" id="PF06808">
    <property type="entry name" value="DctM"/>
    <property type="match status" value="1"/>
</dbReference>
<keyword evidence="2" id="KW-0472">Membrane</keyword>
<evidence type="ECO:0000259" key="3">
    <source>
        <dbReference type="Pfam" id="PF06808"/>
    </source>
</evidence>
<feature type="transmembrane region" description="Helical" evidence="2">
    <location>
        <begin position="441"/>
        <end position="463"/>
    </location>
</feature>
<keyword evidence="1" id="KW-1003">Cell membrane</keyword>
<dbReference type="AlphaFoldDB" id="A0A964WT71"/>
<feature type="domain" description="TRAP C4-dicarboxylate transport system permease DctM subunit" evidence="3">
    <location>
        <begin position="94"/>
        <end position="527"/>
    </location>
</feature>
<protein>
    <submittedName>
        <fullName evidence="4">TRAP transporter fused permease subunit</fullName>
    </submittedName>
</protein>
<evidence type="ECO:0000313" key="5">
    <source>
        <dbReference type="Proteomes" id="UP000773614"/>
    </source>
</evidence>
<sequence>MLVAAYTIWAAAFSTWDVLSRTIVFLSMMLVLVFPLIGHSERARADRPLVTDWLLAALAFASLVFFVSEVDAIGQRMSLFDPLPPSYWFFGSAILLMSLEAARRTVGLGLTTIVVLFVAYNLFGHLLAGPLTHGHITPGHFLDLMVFTTDGLFGAPVQVTATYAFLFVLFGTLLERAGGGEFFFDFAAIFAGRRPGGPAKVAVFSSGLFGMVSGSPTSDVVTTGSVTIPIMKRLGYSPRLAAGVEVAASTGGSILPPVMGSAVFIMVEFTGIPYVEIAVAALVPAIIYYVGIYVQVHLRSLKLGLRGLPEEQIPELAPTLKRGFLFLVPLVTLVGALWAGYTPTFVALFGAASVVAVWALRWRTFSLRALYDGAAQTTFNMVAVTGACAAAGMVIGGITMTGLAGKVSDLIALLAGSNLLLTLVIGGALTILLGMGMPTPAAYALAAALVAPTLIRDFGVPAIQAHLFLLYFAVLSAMTPPVAVAAYAAAAIADDNPMAIAFVACNLAVSAFLLPFTFIYDPGLMLIGGPAAIAGSIVSVLLAVVLISVAKEGYAHRPLGPVTRTLCALAGLAYLVPNLYSLIYGTVLLAAALVSLRWSQPGTAGADKAEAALR</sequence>
<feature type="transmembrane region" description="Helical" evidence="2">
    <location>
        <begin position="410"/>
        <end position="434"/>
    </location>
</feature>
<feature type="transmembrane region" description="Helical" evidence="2">
    <location>
        <begin position="582"/>
        <end position="599"/>
    </location>
</feature>
<reference evidence="4" key="1">
    <citation type="submission" date="2019-03" db="EMBL/GenBank/DDBJ databases">
        <title>Afifella sp. nov., isolated from activated sludge.</title>
        <authorList>
            <person name="Li Q."/>
            <person name="Liu Y."/>
        </authorList>
    </citation>
    <scope>NUCLEOTIDE SEQUENCE</scope>
    <source>
        <strain evidence="4">L72</strain>
    </source>
</reference>
<dbReference type="PANTHER" id="PTHR43849:SF2">
    <property type="entry name" value="BLL3936 PROTEIN"/>
    <property type="match status" value="1"/>
</dbReference>
<organism evidence="4 5">
    <name type="scientific">Propylenella binzhouense</name>
    <dbReference type="NCBI Taxonomy" id="2555902"/>
    <lineage>
        <taxon>Bacteria</taxon>
        <taxon>Pseudomonadati</taxon>
        <taxon>Pseudomonadota</taxon>
        <taxon>Alphaproteobacteria</taxon>
        <taxon>Hyphomicrobiales</taxon>
        <taxon>Propylenellaceae</taxon>
        <taxon>Propylenella</taxon>
    </lineage>
</organism>
<evidence type="ECO:0000256" key="2">
    <source>
        <dbReference type="SAM" id="Phobius"/>
    </source>
</evidence>
<dbReference type="InterPro" id="IPR010656">
    <property type="entry name" value="DctM"/>
</dbReference>
<dbReference type="GO" id="GO:0022857">
    <property type="term" value="F:transmembrane transporter activity"/>
    <property type="evidence" value="ECO:0007669"/>
    <property type="project" value="UniProtKB-UniRule"/>
</dbReference>
<feature type="transmembrane region" description="Helical" evidence="2">
    <location>
        <begin position="110"/>
        <end position="131"/>
    </location>
</feature>
<keyword evidence="5" id="KW-1185">Reference proteome</keyword>
<keyword evidence="1" id="KW-0997">Cell inner membrane</keyword>
<comment type="caution">
    <text evidence="4">The sequence shown here is derived from an EMBL/GenBank/DDBJ whole genome shotgun (WGS) entry which is preliminary data.</text>
</comment>
<dbReference type="GO" id="GO:0005886">
    <property type="term" value="C:plasma membrane"/>
    <property type="evidence" value="ECO:0007669"/>
    <property type="project" value="UniProtKB-SubCell"/>
</dbReference>
<comment type="subcellular location">
    <subcellularLocation>
        <location evidence="1">Cell inner membrane</location>
        <topology evidence="1">Multi-pass membrane protein</topology>
    </subcellularLocation>
</comment>
<feature type="transmembrane region" description="Helical" evidence="2">
    <location>
        <begin position="277"/>
        <end position="298"/>
    </location>
</feature>
<evidence type="ECO:0000313" key="4">
    <source>
        <dbReference type="EMBL" id="MYZ47540.1"/>
    </source>
</evidence>
<comment type="function">
    <text evidence="1">Part of the tripartite ATP-independent periplasmic (TRAP) transport system.</text>
</comment>
<dbReference type="InterPro" id="IPR011853">
    <property type="entry name" value="TRAP_DctM-Dct_fused"/>
</dbReference>
<dbReference type="Proteomes" id="UP000773614">
    <property type="component" value="Unassembled WGS sequence"/>
</dbReference>
<gene>
    <name evidence="4" type="ORF">E4O86_07425</name>
</gene>
<evidence type="ECO:0000256" key="1">
    <source>
        <dbReference type="RuleBase" id="RU369079"/>
    </source>
</evidence>
<keyword evidence="1" id="KW-0813">Transport</keyword>
<dbReference type="OrthoDB" id="9759894at2"/>
<keyword evidence="2" id="KW-0812">Transmembrane</keyword>
<dbReference type="PANTHER" id="PTHR43849">
    <property type="entry name" value="BLL3936 PROTEIN"/>
    <property type="match status" value="1"/>
</dbReference>
<dbReference type="EMBL" id="SPKJ01000016">
    <property type="protein sequence ID" value="MYZ47540.1"/>
    <property type="molecule type" value="Genomic_DNA"/>
</dbReference>
<keyword evidence="2" id="KW-1133">Transmembrane helix</keyword>
<feature type="transmembrane region" description="Helical" evidence="2">
    <location>
        <begin position="499"/>
        <end position="520"/>
    </location>
</feature>
<feature type="transmembrane region" description="Helical" evidence="2">
    <location>
        <begin position="87"/>
        <end position="103"/>
    </location>
</feature>
<dbReference type="NCBIfam" id="TIGR02123">
    <property type="entry name" value="TRAP_fused"/>
    <property type="match status" value="1"/>
</dbReference>
<feature type="transmembrane region" description="Helical" evidence="2">
    <location>
        <begin position="469"/>
        <end position="492"/>
    </location>
</feature>
<feature type="transmembrane region" description="Helical" evidence="2">
    <location>
        <begin position="18"/>
        <end position="37"/>
    </location>
</feature>
<feature type="transmembrane region" description="Helical" evidence="2">
    <location>
        <begin position="49"/>
        <end position="67"/>
    </location>
</feature>
<name>A0A964WT71_9HYPH</name>
<proteinExistence type="predicted"/>
<accession>A0A964WT71</accession>